<dbReference type="EMBL" id="CP134878">
    <property type="protein sequence ID" value="WNM18870.1"/>
    <property type="molecule type" value="Genomic_DNA"/>
</dbReference>
<evidence type="ECO:0000313" key="3">
    <source>
        <dbReference type="Proteomes" id="UP001304515"/>
    </source>
</evidence>
<gene>
    <name evidence="2" type="ORF">RN605_06060</name>
    <name evidence="1" type="ORF">RN608_12760</name>
</gene>
<sequence>MATDFHLGMKVSLSGEYGIVITSNLEEFNQYGIIRWDTEKENDIEDWRGMFGTFKEMGGKMLTGNYEFKFINDDGSSKASL</sequence>
<evidence type="ECO:0000313" key="1">
    <source>
        <dbReference type="EMBL" id="WNM18870.1"/>
    </source>
</evidence>
<dbReference type="Proteomes" id="UP001304515">
    <property type="component" value="Chromosome"/>
</dbReference>
<name>A0AA96J2A1_9FLAO</name>
<keyword evidence="3" id="KW-1185">Reference proteome</keyword>
<accession>A0AA96J638</accession>
<accession>A0AA96J2A1</accession>
<dbReference type="EMBL" id="CP134890">
    <property type="protein sequence ID" value="WNM22920.1"/>
    <property type="molecule type" value="Genomic_DNA"/>
</dbReference>
<proteinExistence type="predicted"/>
<reference evidence="1 3" key="1">
    <citation type="submission" date="2023-09" db="EMBL/GenBank/DDBJ databases">
        <title>Flavobacterium sp. a novel bacteria isolate from Pepper rhizosphere.</title>
        <authorList>
            <person name="Peng Y."/>
            <person name="Lee J."/>
        </authorList>
    </citation>
    <scope>NUCLEOTIDE SEQUENCE</scope>
    <source>
        <strain evidence="1">PMR2A8</strain>
        <strain evidence="2 3">PMTSA4</strain>
    </source>
</reference>
<organism evidence="1">
    <name type="scientific">Flavobacterium capsici</name>
    <dbReference type="NCBI Taxonomy" id="3075618"/>
    <lineage>
        <taxon>Bacteria</taxon>
        <taxon>Pseudomonadati</taxon>
        <taxon>Bacteroidota</taxon>
        <taxon>Flavobacteriia</taxon>
        <taxon>Flavobacteriales</taxon>
        <taxon>Flavobacteriaceae</taxon>
        <taxon>Flavobacterium</taxon>
    </lineage>
</organism>
<dbReference type="KEGG" id="fcj:RN605_06060"/>
<evidence type="ECO:0000313" key="2">
    <source>
        <dbReference type="EMBL" id="WNM22920.1"/>
    </source>
</evidence>
<dbReference type="RefSeq" id="WP_313323117.1">
    <property type="nucleotide sequence ID" value="NZ_CP134878.1"/>
</dbReference>
<protein>
    <submittedName>
        <fullName evidence="1">Uncharacterized protein</fullName>
    </submittedName>
</protein>
<dbReference type="AlphaFoldDB" id="A0AA96J2A1"/>